<proteinExistence type="predicted"/>
<accession>A0A0A0IEL6</accession>
<dbReference type="Pfam" id="PF25509">
    <property type="entry name" value="DUF7916"/>
    <property type="match status" value="1"/>
</dbReference>
<organism evidence="2 3">
    <name type="scientific">Clostridium botulinum C/D str. DC5</name>
    <dbReference type="NCBI Taxonomy" id="1443128"/>
    <lineage>
        <taxon>Bacteria</taxon>
        <taxon>Bacillati</taxon>
        <taxon>Bacillota</taxon>
        <taxon>Clostridia</taxon>
        <taxon>Eubacteriales</taxon>
        <taxon>Clostridiaceae</taxon>
        <taxon>Clostridium</taxon>
    </lineage>
</organism>
<name>A0A0A0IEL6_CLOBO</name>
<evidence type="ECO:0000313" key="3">
    <source>
        <dbReference type="Proteomes" id="UP000030014"/>
    </source>
</evidence>
<evidence type="ECO:0000313" key="2">
    <source>
        <dbReference type="EMBL" id="KGM99904.1"/>
    </source>
</evidence>
<sequence length="297" mass="32078">MKRLLDCQSSDFYKMTSKELKNSILAAEGRTVCAEMVVCRESLMHGITNAEIARACGADLMLLNGFDLLNPKINGLDKEKELIYKLKKLVGRPIGANIEPIDYEAEMLETRLEIEEGRRCSEKTLQAAELLGLDFICLTGNPGTGVTNTGIIKAIKLAKQYFSGLIVAGKMHGAGVNELICDLPTVQLFIAAGADIILVPAVGTVPGFTDKQLFDIVNFAHKKGALVLTAIGTSQESSSKAVIEQLAIRNKTLGVDIQHIGDAGYSGLAPAENIFTLSTAIRGFRHTLTMIARSINR</sequence>
<dbReference type="SUPFAM" id="SSF51412">
    <property type="entry name" value="Inosine monophosphate dehydrogenase (IMPDH)"/>
    <property type="match status" value="1"/>
</dbReference>
<dbReference type="Proteomes" id="UP000030014">
    <property type="component" value="Unassembled WGS sequence"/>
</dbReference>
<feature type="domain" description="DUF7916" evidence="1">
    <location>
        <begin position="5"/>
        <end position="297"/>
    </location>
</feature>
<comment type="caution">
    <text evidence="2">The sequence shown here is derived from an EMBL/GenBank/DDBJ whole genome shotgun (WGS) entry which is preliminary data.</text>
</comment>
<dbReference type="AlphaFoldDB" id="A0A0A0IEL6"/>
<dbReference type="EMBL" id="JDRY01000027">
    <property type="protein sequence ID" value="KGM99904.1"/>
    <property type="molecule type" value="Genomic_DNA"/>
</dbReference>
<dbReference type="InterPro" id="IPR057238">
    <property type="entry name" value="DUF7916"/>
</dbReference>
<reference evidence="2 3" key="1">
    <citation type="submission" date="2014-01" db="EMBL/GenBank/DDBJ databases">
        <title>Plasmidome dynamics in the species complex Clostridium novyi sensu lato converts strains of independent lineages into distinctly different pathogens.</title>
        <authorList>
            <person name="Skarin H."/>
            <person name="Segerman B."/>
        </authorList>
    </citation>
    <scope>NUCLEOTIDE SEQUENCE [LARGE SCALE GENOMIC DNA]</scope>
    <source>
        <strain evidence="2 3">DC5</strain>
    </source>
</reference>
<gene>
    <name evidence="2" type="ORF">Z955_05520</name>
</gene>
<evidence type="ECO:0000259" key="1">
    <source>
        <dbReference type="Pfam" id="PF25509"/>
    </source>
</evidence>
<protein>
    <submittedName>
        <fullName evidence="2">PEP phosphonomutase</fullName>
    </submittedName>
</protein>